<reference evidence="20" key="2">
    <citation type="journal article" date="2013" name="Nat. Commun.">
        <title>Genome of the Chinese tree shrew.</title>
        <authorList>
            <person name="Fan Y."/>
            <person name="Huang Z.Y."/>
            <person name="Cao C.C."/>
            <person name="Chen C.S."/>
            <person name="Chen Y.X."/>
            <person name="Fan D.D."/>
            <person name="He J."/>
            <person name="Hou H.L."/>
            <person name="Hu L."/>
            <person name="Hu X.T."/>
            <person name="Jiang X.T."/>
            <person name="Lai R."/>
            <person name="Lang Y.S."/>
            <person name="Liang B."/>
            <person name="Liao S.G."/>
            <person name="Mu D."/>
            <person name="Ma Y.Y."/>
            <person name="Niu Y.Y."/>
            <person name="Sun X.Q."/>
            <person name="Xia J.Q."/>
            <person name="Xiao J."/>
            <person name="Xiong Z.Q."/>
            <person name="Xu L."/>
            <person name="Yang L."/>
            <person name="Zhang Y."/>
            <person name="Zhao W."/>
            <person name="Zhao X.D."/>
            <person name="Zheng Y.T."/>
            <person name="Zhou J.M."/>
            <person name="Zhu Y.B."/>
            <person name="Zhang G.J."/>
            <person name="Wang J."/>
            <person name="Yao Y.G."/>
        </authorList>
    </citation>
    <scope>NUCLEOTIDE SEQUENCE [LARGE SCALE GENOMIC DNA]</scope>
</reference>
<dbReference type="SMART" id="SM00103">
    <property type="entry name" value="ALBUMIN"/>
    <property type="match status" value="8"/>
</dbReference>
<feature type="domain" description="Albumin" evidence="18">
    <location>
        <begin position="620"/>
        <end position="767"/>
    </location>
</feature>
<dbReference type="Proteomes" id="UP000011518">
    <property type="component" value="Unassembled WGS sequence"/>
</dbReference>
<dbReference type="InterPro" id="IPR014760">
    <property type="entry name" value="Serum_albumin_N"/>
</dbReference>
<dbReference type="PANTHER" id="PTHR11385:SF7">
    <property type="entry name" value="ALPHA-FETOPROTEIN"/>
    <property type="match status" value="1"/>
</dbReference>
<evidence type="ECO:0000256" key="16">
    <source>
        <dbReference type="ARBA" id="ARBA00041316"/>
    </source>
</evidence>
<keyword evidence="8" id="KW-0862">Zinc</keyword>
<dbReference type="InterPro" id="IPR020857">
    <property type="entry name" value="Serum_albumin_CS"/>
</dbReference>
<dbReference type="CDD" id="cd00015">
    <property type="entry name" value="ALBUMIN"/>
    <property type="match status" value="7"/>
</dbReference>
<keyword evidence="3" id="KW-0597">Phosphoprotein</keyword>
<evidence type="ECO:0000256" key="9">
    <source>
        <dbReference type="ARBA" id="ARBA00022837"/>
    </source>
</evidence>
<evidence type="ECO:0000256" key="17">
    <source>
        <dbReference type="ARBA" id="ARBA00042101"/>
    </source>
</evidence>
<dbReference type="FunFam" id="1.10.246.10:FF:000001">
    <property type="entry name" value="Serum albumin"/>
    <property type="match status" value="3"/>
</dbReference>
<evidence type="ECO:0000256" key="5">
    <source>
        <dbReference type="ARBA" id="ARBA00022723"/>
    </source>
</evidence>
<keyword evidence="20" id="KW-1185">Reference proteome</keyword>
<dbReference type="EMBL" id="KB320495">
    <property type="protein sequence ID" value="ELW70465.1"/>
    <property type="molecule type" value="Genomic_DNA"/>
</dbReference>
<dbReference type="Gene3D" id="1.10.246.10">
    <property type="match status" value="17"/>
</dbReference>
<evidence type="ECO:0000256" key="4">
    <source>
        <dbReference type="ARBA" id="ARBA00022641"/>
    </source>
</evidence>
<dbReference type="STRING" id="246437.L9L5M3"/>
<evidence type="ECO:0000313" key="20">
    <source>
        <dbReference type="Proteomes" id="UP000011518"/>
    </source>
</evidence>
<dbReference type="SMR" id="L9L5M3"/>
<evidence type="ECO:0000256" key="8">
    <source>
        <dbReference type="ARBA" id="ARBA00022833"/>
    </source>
</evidence>
<keyword evidence="7" id="KW-0677">Repeat</keyword>
<dbReference type="GO" id="GO:0005737">
    <property type="term" value="C:cytoplasm"/>
    <property type="evidence" value="ECO:0007669"/>
    <property type="project" value="TreeGrafter"/>
</dbReference>
<organism evidence="19 20">
    <name type="scientific">Tupaia chinensis</name>
    <name type="common">Chinese tree shrew</name>
    <name type="synonym">Tupaia belangeri chinensis</name>
    <dbReference type="NCBI Taxonomy" id="246437"/>
    <lineage>
        <taxon>Eukaryota</taxon>
        <taxon>Metazoa</taxon>
        <taxon>Chordata</taxon>
        <taxon>Craniata</taxon>
        <taxon>Vertebrata</taxon>
        <taxon>Euteleostomi</taxon>
        <taxon>Mammalia</taxon>
        <taxon>Eutheria</taxon>
        <taxon>Euarchontoglires</taxon>
        <taxon>Scandentia</taxon>
        <taxon>Tupaiidae</taxon>
        <taxon>Tupaia</taxon>
    </lineage>
</organism>
<dbReference type="InterPro" id="IPR021177">
    <property type="entry name" value="Serum_albumin/AFP/Afamin"/>
</dbReference>
<evidence type="ECO:0000256" key="12">
    <source>
        <dbReference type="ARBA" id="ARBA00023157"/>
    </source>
</evidence>
<keyword evidence="11" id="KW-0446">Lipid-binding</keyword>
<keyword evidence="5" id="KW-0479">Metal-binding</keyword>
<keyword evidence="13" id="KW-0325">Glycoprotein</keyword>
<evidence type="ECO:0000259" key="18">
    <source>
        <dbReference type="PROSITE" id="PS51438"/>
    </source>
</evidence>
<evidence type="ECO:0000256" key="15">
    <source>
        <dbReference type="ARBA" id="ARBA00039821"/>
    </source>
</evidence>
<evidence type="ECO:0000256" key="11">
    <source>
        <dbReference type="ARBA" id="ARBA00023121"/>
    </source>
</evidence>
<name>L9L5M3_TUPCH</name>
<dbReference type="FunFam" id="1.10.246.10:FF:000003">
    <property type="entry name" value="Serum albumin"/>
    <property type="match status" value="1"/>
</dbReference>
<keyword evidence="10" id="KW-0186">Copper</keyword>
<feature type="domain" description="Albumin" evidence="18">
    <location>
        <begin position="961"/>
        <end position="1307"/>
    </location>
</feature>
<keyword evidence="6" id="KW-0732">Signal</keyword>
<accession>L9L5M3</accession>
<evidence type="ECO:0000256" key="14">
    <source>
        <dbReference type="ARBA" id="ARBA00039343"/>
    </source>
</evidence>
<protein>
    <recommendedName>
        <fullName evidence="14">Albumin</fullName>
    </recommendedName>
    <alternativeName>
        <fullName evidence="16">Alpha-1-fetoprotein</fullName>
    </alternativeName>
    <alternativeName>
        <fullName evidence="17">Alpha-fetoglobulin</fullName>
    </alternativeName>
    <alternativeName>
        <fullName evidence="15">Alpha-fetoprotein</fullName>
    </alternativeName>
</protein>
<dbReference type="Pfam" id="PF00273">
    <property type="entry name" value="Serum_albumin"/>
    <property type="match status" value="8"/>
</dbReference>
<feature type="domain" description="Albumin" evidence="18">
    <location>
        <begin position="422"/>
        <end position="619"/>
    </location>
</feature>
<dbReference type="InParanoid" id="L9L5M3"/>
<evidence type="ECO:0000256" key="1">
    <source>
        <dbReference type="ARBA" id="ARBA00004613"/>
    </source>
</evidence>
<dbReference type="PROSITE" id="PS51438">
    <property type="entry name" value="ALBUMIN_2"/>
    <property type="match status" value="7"/>
</dbReference>
<proteinExistence type="predicted"/>
<evidence type="ECO:0000256" key="3">
    <source>
        <dbReference type="ARBA" id="ARBA00022553"/>
    </source>
</evidence>
<sequence length="1505" mass="171175">MGSAYSRGVVRRETHKSEIAHRFKDLGEENFKGLVLIAFSQYLQQCPFEEHVKLVGEVTEFAKTCVADETAENCDKSLPTLFGDKLCTIATLRETYGDMADCCAKQEPERNECFLKHKDDKPSLPALVRPEADVMCTSFQESENMFLGKYLYEVARRHPYFYAPELLYYAQKYKTALKECCAEADKAACLTPKLDALKEKALFSSAKQRLKCTSLHKFGERAFKAWAVALLSQKYPKADFAEITKIAKDLTKVHTECCHGDLLECADDRADLAKYMCDNQDSISSKLKECCDKPLLEKAHCIAETEHDDPPADLAALEADFVEDKDVCKNYAEAKDVFLGTFLYEYARRHHDDSTLMVLRIAKAYEATLERFLYEYARRHHDDSTLMVLRIAKAYEATLERCCATADPPSCYGKVMEEFKALSEETHNLVKQNCELFEQLGEYGFQNALLIRYTKKSPQVQTSTLVEIGRKLGSLGSRCCKHPESERMHCAEEYLSLVLNKMCLAHEKAPVSDRITKCCSESLVNRRPCFSALPPDDTFEPKKFEADSFTFHADICTIPDTEKQIKKQTALVELVKHKPHATNDQLKTVMGDFTAFVDKCCKAEDKEACFAEEEATYEEVSKMVKDVLTVIEKPTGSEQASGCFENQLPAFLEEICHEKEISEKYGFSDCCSRSEKERHDCMLSHKKATPASIRPHQVLEPATSCKAYEENRETFINKYIYEISRSHPFLYAPTILSLAARYDKIIPSCCKAENAVECFQTKGAPIAKELRESSLLNQHMCAVMRTFEPRTFQAITVTKLSQKFTRANFTDIQKLVLDVAHVHEECCRGNMLECLQDGEKIMSYICSQQEILSSKIGKCCKLPILELGQCVIHTENDDQPEGLSPNLNRFLGDRDFNQFSSREKNIFLASFIHEYSRRHLELAVPVILRVAKGYQEVLEKCFQSENPLECQDKGEEELQKYVQESQALAKQTCGLFQKLGEYHLQTAFLVTYTKKAPQLTTSELLANTRRMVTAAATCCQLSEDKQSACIETALTTSELLANTRRMVTAAATCCQLSEDKQSACIETATDLIIGQLCIRHETTPINPGIGQCCTSSYANRRPCFSSFVLDPTYIPPLFSADKFVFHKDLCQAQGVALQTMKHDTTIVFAQYIQEVAFEELQVMINNMVEYRDKCVADRTLPECSKSANEIFQEKTCSMEGLPQKYNFSHCCNKVDFERRLCFFYNKKGDGEFQSPFPTLEPEEKCQAYQNVRKPYLHSYVYEVARRNPFVFAPTLLTVAANFEEVAKACCEEQDKATCFRAKEEKFNETTEKSLKIVKQECDSFQNLGKEDLKYHLLIRMTKKVPQLSTEELVFLGKEMVTVLTTCCTQSEEFACVDNLADLVLGEFCGINKNRTINPAVDHCCLTNPAFRRHCFESLEADKTYVPPPTSRDLFIFHTDLCQAPNEELQKKKDRFLVNLVKLKPGFADQELRSLFLTFTAAVEKCCKAQEPEACFNEEVISFLFH</sequence>
<feature type="domain" description="Albumin" evidence="18">
    <location>
        <begin position="200"/>
        <end position="421"/>
    </location>
</feature>
<dbReference type="GO" id="GO:0008289">
    <property type="term" value="F:lipid binding"/>
    <property type="evidence" value="ECO:0007669"/>
    <property type="project" value="UniProtKB-KW"/>
</dbReference>
<evidence type="ECO:0000256" key="7">
    <source>
        <dbReference type="ARBA" id="ARBA00022737"/>
    </source>
</evidence>
<keyword evidence="2" id="KW-0964">Secreted</keyword>
<dbReference type="InterPro" id="IPR020858">
    <property type="entry name" value="Serum_albumin-like"/>
</dbReference>
<reference evidence="20" key="1">
    <citation type="submission" date="2012-07" db="EMBL/GenBank/DDBJ databases">
        <title>Genome of the Chinese tree shrew, a rising model animal genetically related to primates.</title>
        <authorList>
            <person name="Zhang G."/>
            <person name="Fan Y."/>
            <person name="Yao Y."/>
            <person name="Huang Z."/>
        </authorList>
    </citation>
    <scope>NUCLEOTIDE SEQUENCE [LARGE SCALE GENOMIC DNA]</scope>
</reference>
<dbReference type="FunFam" id="1.10.246.10:FF:000002">
    <property type="entry name" value="Serum albumin"/>
    <property type="match status" value="3"/>
</dbReference>
<keyword evidence="12" id="KW-1015">Disulfide bond</keyword>
<feature type="domain" description="Albumin" evidence="18">
    <location>
        <begin position="1308"/>
        <end position="1503"/>
    </location>
</feature>
<dbReference type="PROSITE" id="PS00212">
    <property type="entry name" value="ALBUMIN_1"/>
    <property type="match status" value="5"/>
</dbReference>
<dbReference type="PRINTS" id="PR00803">
    <property type="entry name" value="AFETOPROTEIN"/>
</dbReference>
<evidence type="ECO:0000256" key="6">
    <source>
        <dbReference type="ARBA" id="ARBA00022729"/>
    </source>
</evidence>
<dbReference type="GO" id="GO:0072562">
    <property type="term" value="C:blood microparticle"/>
    <property type="evidence" value="ECO:0007669"/>
    <property type="project" value="TreeGrafter"/>
</dbReference>
<keyword evidence="4" id="KW-0765">Sulfation</keyword>
<dbReference type="FunFam" id="1.10.246.10:FF:000004">
    <property type="entry name" value="Serum albumin"/>
    <property type="match status" value="1"/>
</dbReference>
<dbReference type="GO" id="GO:0046872">
    <property type="term" value="F:metal ion binding"/>
    <property type="evidence" value="ECO:0007669"/>
    <property type="project" value="UniProtKB-KW"/>
</dbReference>
<dbReference type="SUPFAM" id="SSF48552">
    <property type="entry name" value="Serum albumin-like"/>
    <property type="match status" value="10"/>
</dbReference>
<feature type="domain" description="Albumin" evidence="18">
    <location>
        <begin position="768"/>
        <end position="960"/>
    </location>
</feature>
<dbReference type="eggNOG" id="ENOG502R7EA">
    <property type="taxonomic scope" value="Eukaryota"/>
</dbReference>
<feature type="domain" description="Albumin" evidence="18">
    <location>
        <begin position="7"/>
        <end position="199"/>
    </location>
</feature>
<evidence type="ECO:0000256" key="13">
    <source>
        <dbReference type="ARBA" id="ARBA00023180"/>
    </source>
</evidence>
<evidence type="ECO:0000313" key="19">
    <source>
        <dbReference type="EMBL" id="ELW70465.1"/>
    </source>
</evidence>
<dbReference type="PANTHER" id="PTHR11385">
    <property type="entry name" value="SERUM ALBUMIN-RELATED"/>
    <property type="match status" value="1"/>
</dbReference>
<evidence type="ECO:0000256" key="2">
    <source>
        <dbReference type="ARBA" id="ARBA00022525"/>
    </source>
</evidence>
<gene>
    <name evidence="19" type="ORF">TREES_T100019247</name>
</gene>
<dbReference type="InterPro" id="IPR000264">
    <property type="entry name" value="ALB/AFP/VDB"/>
</dbReference>
<comment type="subcellular location">
    <subcellularLocation>
        <location evidence="1">Secreted</location>
    </subcellularLocation>
</comment>
<evidence type="ECO:0000256" key="10">
    <source>
        <dbReference type="ARBA" id="ARBA00023008"/>
    </source>
</evidence>
<dbReference type="PRINTS" id="PR00802">
    <property type="entry name" value="SERUMALBUMIN"/>
</dbReference>
<keyword evidence="9" id="KW-0106">Calcium</keyword>